<dbReference type="FunFam" id="2.10.110.10:FF:000008">
    <property type="entry name" value="Paxillin isoform 1"/>
    <property type="match status" value="1"/>
</dbReference>
<evidence type="ECO:0000256" key="4">
    <source>
        <dbReference type="ARBA" id="ARBA00022723"/>
    </source>
</evidence>
<feature type="domain" description="LIM zinc-binding" evidence="11">
    <location>
        <begin position="547"/>
        <end position="606"/>
    </location>
</feature>
<keyword evidence="5" id="KW-0677">Repeat</keyword>
<dbReference type="SMART" id="SM00132">
    <property type="entry name" value="LIM"/>
    <property type="match status" value="4"/>
</dbReference>
<dbReference type="GO" id="GO:0070161">
    <property type="term" value="C:anchoring junction"/>
    <property type="evidence" value="ECO:0007669"/>
    <property type="project" value="UniProtKB-SubCell"/>
</dbReference>
<feature type="compositionally biased region" description="Low complexity" evidence="10">
    <location>
        <begin position="27"/>
        <end position="36"/>
    </location>
</feature>
<dbReference type="PROSITE" id="PS50023">
    <property type="entry name" value="LIM_DOMAIN_2"/>
    <property type="match status" value="3"/>
</dbReference>
<evidence type="ECO:0000313" key="12">
    <source>
        <dbReference type="EMBL" id="CAI8015282.1"/>
    </source>
</evidence>
<keyword evidence="7" id="KW-0965">Cell junction</keyword>
<dbReference type="FunFam" id="2.10.110.10:FF:000018">
    <property type="entry name" value="Paxillin isoform 1"/>
    <property type="match status" value="1"/>
</dbReference>
<feature type="region of interest" description="Disordered" evidence="10">
    <location>
        <begin position="430"/>
        <end position="457"/>
    </location>
</feature>
<feature type="compositionally biased region" description="Polar residues" evidence="10">
    <location>
        <begin position="190"/>
        <end position="216"/>
    </location>
</feature>
<proteinExistence type="predicted"/>
<reference evidence="12" key="1">
    <citation type="submission" date="2023-03" db="EMBL/GenBank/DDBJ databases">
        <authorList>
            <person name="Steffen K."/>
            <person name="Cardenas P."/>
        </authorList>
    </citation>
    <scope>NUCLEOTIDE SEQUENCE</scope>
</reference>
<dbReference type="GO" id="GO:0005737">
    <property type="term" value="C:cytoplasm"/>
    <property type="evidence" value="ECO:0007669"/>
    <property type="project" value="UniProtKB-SubCell"/>
</dbReference>
<comment type="caution">
    <text evidence="12">The sequence shown here is derived from an EMBL/GenBank/DDBJ whole genome shotgun (WGS) entry which is preliminary data.</text>
</comment>
<evidence type="ECO:0000256" key="8">
    <source>
        <dbReference type="ARBA" id="ARBA00023038"/>
    </source>
</evidence>
<feature type="compositionally biased region" description="Polar residues" evidence="10">
    <location>
        <begin position="1"/>
        <end position="13"/>
    </location>
</feature>
<feature type="compositionally biased region" description="Polar residues" evidence="10">
    <location>
        <begin position="58"/>
        <end position="70"/>
    </location>
</feature>
<feature type="region of interest" description="Disordered" evidence="10">
    <location>
        <begin position="1"/>
        <end position="70"/>
    </location>
</feature>
<dbReference type="InterPro" id="IPR001781">
    <property type="entry name" value="Znf_LIM"/>
</dbReference>
<feature type="compositionally biased region" description="Low complexity" evidence="10">
    <location>
        <begin position="112"/>
        <end position="157"/>
    </location>
</feature>
<feature type="compositionally biased region" description="Basic and acidic residues" evidence="10">
    <location>
        <begin position="290"/>
        <end position="306"/>
    </location>
</feature>
<keyword evidence="8 9" id="KW-0440">LIM domain</keyword>
<dbReference type="PANTHER" id="PTHR24216:SF8">
    <property type="entry name" value="PAXILLIN, ISOFORM F"/>
    <property type="match status" value="1"/>
</dbReference>
<evidence type="ECO:0000256" key="6">
    <source>
        <dbReference type="ARBA" id="ARBA00022833"/>
    </source>
</evidence>
<feature type="region of interest" description="Disordered" evidence="10">
    <location>
        <begin position="110"/>
        <end position="159"/>
    </location>
</feature>
<dbReference type="PROSITE" id="PS00478">
    <property type="entry name" value="LIM_DOMAIN_1"/>
    <property type="match status" value="3"/>
</dbReference>
<dbReference type="EMBL" id="CASHTH010001433">
    <property type="protein sequence ID" value="CAI8015282.1"/>
    <property type="molecule type" value="Genomic_DNA"/>
</dbReference>
<dbReference type="Gene3D" id="2.10.110.10">
    <property type="entry name" value="Cysteine Rich Protein"/>
    <property type="match status" value="4"/>
</dbReference>
<feature type="compositionally biased region" description="Basic and acidic residues" evidence="10">
    <location>
        <begin position="351"/>
        <end position="370"/>
    </location>
</feature>
<evidence type="ECO:0000256" key="10">
    <source>
        <dbReference type="SAM" id="MobiDB-lite"/>
    </source>
</evidence>
<evidence type="ECO:0000256" key="3">
    <source>
        <dbReference type="ARBA" id="ARBA00022490"/>
    </source>
</evidence>
<dbReference type="CDD" id="cd09337">
    <property type="entry name" value="LIM2_Paxillin_like"/>
    <property type="match status" value="1"/>
</dbReference>
<accession>A0AA35WIR2</accession>
<keyword evidence="3" id="KW-0963">Cytoplasm</keyword>
<evidence type="ECO:0000313" key="13">
    <source>
        <dbReference type="Proteomes" id="UP001174909"/>
    </source>
</evidence>
<evidence type="ECO:0000256" key="1">
    <source>
        <dbReference type="ARBA" id="ARBA00004282"/>
    </source>
</evidence>
<organism evidence="12 13">
    <name type="scientific">Geodia barretti</name>
    <name type="common">Barrett's horny sponge</name>
    <dbReference type="NCBI Taxonomy" id="519541"/>
    <lineage>
        <taxon>Eukaryota</taxon>
        <taxon>Metazoa</taxon>
        <taxon>Porifera</taxon>
        <taxon>Demospongiae</taxon>
        <taxon>Heteroscleromorpha</taxon>
        <taxon>Tetractinellida</taxon>
        <taxon>Astrophorina</taxon>
        <taxon>Geodiidae</taxon>
        <taxon>Geodia</taxon>
    </lineage>
</organism>
<dbReference type="FunFam" id="2.10.110.10:FF:000009">
    <property type="entry name" value="Paxillin isoform 1"/>
    <property type="match status" value="1"/>
</dbReference>
<sequence>MTTHYSSSTQPRRTSGRTHPPLPPLSTLPRSFSSSLDNHGPPSPKSHTMAPRGRRPHYSTSTAPAYRISQNGELTLTKRILSTAGQTGSTQDLRVLLSDALALTEKLDSVTASVGSRPTSSTSTRLSASSVFLNSPVAKSPRSPVVKSPRSPVVRSPGAYSETRSMFRARSLGNGLDDVGITSPEHHYETSATFSPARAASTTPVRKSQLVQNGHTSPPLASGTLPHLRRGSPLLNDARNSDYDTPKAAHTSRQLSQKSLMSQKSVTSISSQMSTGSAAPHKSTIYSNGHHNEGAKEPAGKVKKSDSVDIGLDCIAQLEALEMELRSYEPAQGPPSSQEERGEVGSSNVEIESHYEVDPHYIPTPKKERSVPPSERVGGVRPTMKDFVDELTEVEQKVSEDLSDPHRPRGMTSSTATRELDELMANLSNFEPASSSSGGDVERMEGGGAVARESGKTRSTAMDNLNSMLGSLDEVMTKRHGVNTTAKGVCAACNKPILTKVVNALGCQWHKEHFTCAQCDVELGSSTYYESNGRPYCEKDYHELFAPRCAYCNGPILERVLRALDKTWHKEHFFCTLCGKDFGAEGYHEKDGKAFCRECYYEKFAPRCKRCEKAIMEGFVTALGSQWHPECFCCKVCGVTFPRGNYFDHEGEPHCEIHYHASRGTLCASCQKPVTGKCITAMGRKWHPEHFTCAFCLKLLQQGHLQGASPQPLLPALLHQALRLASSPTPPTLPLLCYIY</sequence>
<feature type="compositionally biased region" description="Low complexity" evidence="10">
    <location>
        <begin position="252"/>
        <end position="265"/>
    </location>
</feature>
<evidence type="ECO:0000256" key="5">
    <source>
        <dbReference type="ARBA" id="ARBA00022737"/>
    </source>
</evidence>
<evidence type="ECO:0000259" key="11">
    <source>
        <dbReference type="PROSITE" id="PS50023"/>
    </source>
</evidence>
<comment type="subcellular location">
    <subcellularLocation>
        <location evidence="1">Cell junction</location>
    </subcellularLocation>
    <subcellularLocation>
        <location evidence="2">Cytoplasm</location>
    </subcellularLocation>
</comment>
<feature type="domain" description="LIM zinc-binding" evidence="11">
    <location>
        <begin position="607"/>
        <end position="665"/>
    </location>
</feature>
<dbReference type="Pfam" id="PF00412">
    <property type="entry name" value="LIM"/>
    <property type="match status" value="4"/>
</dbReference>
<evidence type="ECO:0000256" key="9">
    <source>
        <dbReference type="PROSITE-ProRule" id="PRU00125"/>
    </source>
</evidence>
<feature type="region of interest" description="Disordered" evidence="10">
    <location>
        <begin position="188"/>
        <end position="306"/>
    </location>
</feature>
<protein>
    <submittedName>
        <fullName evidence="12">Paxillin</fullName>
    </submittedName>
</protein>
<dbReference type="GO" id="GO:0046872">
    <property type="term" value="F:metal ion binding"/>
    <property type="evidence" value="ECO:0007669"/>
    <property type="project" value="UniProtKB-KW"/>
</dbReference>
<dbReference type="Proteomes" id="UP001174909">
    <property type="component" value="Unassembled WGS sequence"/>
</dbReference>
<evidence type="ECO:0000256" key="2">
    <source>
        <dbReference type="ARBA" id="ARBA00004496"/>
    </source>
</evidence>
<dbReference type="AlphaFoldDB" id="A0AA35WIR2"/>
<feature type="domain" description="LIM zinc-binding" evidence="11">
    <location>
        <begin position="488"/>
        <end position="546"/>
    </location>
</feature>
<evidence type="ECO:0000256" key="7">
    <source>
        <dbReference type="ARBA" id="ARBA00022949"/>
    </source>
</evidence>
<gene>
    <name evidence="12" type="ORF">GBAR_LOCUS9485</name>
</gene>
<keyword evidence="13" id="KW-1185">Reference proteome</keyword>
<dbReference type="CDD" id="cd09338">
    <property type="entry name" value="LIM3_Paxillin_like"/>
    <property type="match status" value="1"/>
</dbReference>
<feature type="compositionally biased region" description="Polar residues" evidence="10">
    <location>
        <begin position="266"/>
        <end position="277"/>
    </location>
</feature>
<keyword evidence="4 9" id="KW-0479">Metal-binding</keyword>
<keyword evidence="6 9" id="KW-0862">Zinc</keyword>
<feature type="region of interest" description="Disordered" evidence="10">
    <location>
        <begin position="328"/>
        <end position="381"/>
    </location>
</feature>
<dbReference type="SUPFAM" id="SSF57716">
    <property type="entry name" value="Glucocorticoid receptor-like (DNA-binding domain)"/>
    <property type="match status" value="4"/>
</dbReference>
<dbReference type="PANTHER" id="PTHR24216">
    <property type="entry name" value="PAXILLIN-RELATED"/>
    <property type="match status" value="1"/>
</dbReference>
<name>A0AA35WIR2_GEOBA</name>